<keyword evidence="6" id="KW-0902">Two-component regulatory system</keyword>
<reference evidence="11" key="1">
    <citation type="submission" date="2016-04" db="EMBL/GenBank/DDBJ databases">
        <authorList>
            <person name="Tabuchi Yagui T.R."/>
        </authorList>
    </citation>
    <scope>NUCLEOTIDE SEQUENCE [LARGE SCALE GENOMIC DNA]</scope>
    <source>
        <strain evidence="11">NIES-26</strain>
    </source>
</reference>
<organism evidence="11 12">
    <name type="scientific">Nostoc minutum NIES-26</name>
    <dbReference type="NCBI Taxonomy" id="1844469"/>
    <lineage>
        <taxon>Bacteria</taxon>
        <taxon>Bacillati</taxon>
        <taxon>Cyanobacteriota</taxon>
        <taxon>Cyanophyceae</taxon>
        <taxon>Nostocales</taxon>
        <taxon>Nostocaceae</taxon>
        <taxon>Nostoc</taxon>
    </lineage>
</organism>
<proteinExistence type="predicted"/>
<keyword evidence="12" id="KW-1185">Reference proteome</keyword>
<dbReference type="InterPro" id="IPR011006">
    <property type="entry name" value="CheY-like_superfamily"/>
</dbReference>
<comment type="catalytic activity">
    <reaction evidence="1">
        <text>ATP + protein L-histidine = ADP + protein N-phospho-L-histidine.</text>
        <dbReference type="EC" id="2.7.13.3"/>
    </reaction>
</comment>
<dbReference type="PROSITE" id="PS50109">
    <property type="entry name" value="HIS_KIN"/>
    <property type="match status" value="1"/>
</dbReference>
<evidence type="ECO:0000256" key="3">
    <source>
        <dbReference type="ARBA" id="ARBA00022553"/>
    </source>
</evidence>
<dbReference type="Gene3D" id="1.10.287.130">
    <property type="match status" value="1"/>
</dbReference>
<dbReference type="PROSITE" id="PS50110">
    <property type="entry name" value="RESPONSE_REGULATORY"/>
    <property type="match status" value="1"/>
</dbReference>
<evidence type="ECO:0000256" key="5">
    <source>
        <dbReference type="ARBA" id="ARBA00022777"/>
    </source>
</evidence>
<keyword evidence="4" id="KW-0808">Transferase</keyword>
<evidence type="ECO:0000313" key="12">
    <source>
        <dbReference type="Proteomes" id="UP000252107"/>
    </source>
</evidence>
<comment type="caution">
    <text evidence="11">The sequence shown here is derived from an EMBL/GenBank/DDBJ whole genome shotgun (WGS) entry which is preliminary data.</text>
</comment>
<accession>A0A367R875</accession>
<sequence>MVASSVKILLIEDNSAEARLLQELLKQAQSKEFSLVHVKRLQAALQELNQDTYDVILLDLTLPDSQGLSSLPRLINHAPSLPIVVLTNTNDEELAIEAVRQGAQDYLLKRQVNVDVLVRSVNYAIERKQVLETLRTVNETLQTRVEERTAELVKAKELNQFKSEFVSMLSHDIRNPLNTILLAAGLLQNNDEQLSKEKKHNHLQMIRSAIKNVAQLLDEVSLIGKADSGKLQFQLSPLDLEAFCRQLVEETQLTLKDKHLTLIFASFGELGEAVWDESLLRHILGNLLGNAIKYSLPNGKVTFELFGQENTVIFRIQDWGIGIPENDQKQLFQPFHRADNVGKIPGTGLGLAIAKKCVDAYGGEIAVNSEVGVGTTFSVTLPLIKI</sequence>
<feature type="domain" description="Response regulatory" evidence="10">
    <location>
        <begin position="7"/>
        <end position="124"/>
    </location>
</feature>
<dbReference type="Pfam" id="PF02518">
    <property type="entry name" value="HATPase_c"/>
    <property type="match status" value="1"/>
</dbReference>
<dbReference type="InterPro" id="IPR003661">
    <property type="entry name" value="HisK_dim/P_dom"/>
</dbReference>
<dbReference type="Gene3D" id="3.30.565.10">
    <property type="entry name" value="Histidine kinase-like ATPase, C-terminal domain"/>
    <property type="match status" value="1"/>
</dbReference>
<keyword evidence="5 11" id="KW-0418">Kinase</keyword>
<dbReference type="SUPFAM" id="SSF52172">
    <property type="entry name" value="CheY-like"/>
    <property type="match status" value="1"/>
</dbReference>
<dbReference type="PANTHER" id="PTHR43547:SF2">
    <property type="entry name" value="HYBRID SIGNAL TRANSDUCTION HISTIDINE KINASE C"/>
    <property type="match status" value="1"/>
</dbReference>
<dbReference type="CDD" id="cd00082">
    <property type="entry name" value="HisKA"/>
    <property type="match status" value="1"/>
</dbReference>
<keyword evidence="3 8" id="KW-0597">Phosphoprotein</keyword>
<dbReference type="Pfam" id="PF00072">
    <property type="entry name" value="Response_reg"/>
    <property type="match status" value="1"/>
</dbReference>
<evidence type="ECO:0000256" key="7">
    <source>
        <dbReference type="ARBA" id="ARBA00055745"/>
    </source>
</evidence>
<name>A0A367R875_9NOSO</name>
<evidence type="ECO:0000256" key="6">
    <source>
        <dbReference type="ARBA" id="ARBA00023012"/>
    </source>
</evidence>
<feature type="modified residue" description="4-aspartylphosphate" evidence="8">
    <location>
        <position position="59"/>
    </location>
</feature>
<dbReference type="EC" id="2.7.13.3" evidence="2"/>
<dbReference type="SUPFAM" id="SSF47384">
    <property type="entry name" value="Homodimeric domain of signal transducing histidine kinase"/>
    <property type="match status" value="1"/>
</dbReference>
<dbReference type="SMART" id="SM00387">
    <property type="entry name" value="HATPase_c"/>
    <property type="match status" value="1"/>
</dbReference>
<dbReference type="AlphaFoldDB" id="A0A367R875"/>
<feature type="domain" description="Histidine kinase" evidence="9">
    <location>
        <begin position="168"/>
        <end position="385"/>
    </location>
</feature>
<evidence type="ECO:0000256" key="8">
    <source>
        <dbReference type="PROSITE-ProRule" id="PRU00169"/>
    </source>
</evidence>
<gene>
    <name evidence="11" type="ORF">A6770_19805</name>
</gene>
<protein>
    <recommendedName>
        <fullName evidence="2">histidine kinase</fullName>
        <ecNumber evidence="2">2.7.13.3</ecNumber>
    </recommendedName>
</protein>
<dbReference type="SMART" id="SM00448">
    <property type="entry name" value="REC"/>
    <property type="match status" value="1"/>
</dbReference>
<dbReference type="Proteomes" id="UP000252107">
    <property type="component" value="Unassembled WGS sequence"/>
</dbReference>
<dbReference type="GO" id="GO:0000155">
    <property type="term" value="F:phosphorelay sensor kinase activity"/>
    <property type="evidence" value="ECO:0007669"/>
    <property type="project" value="InterPro"/>
</dbReference>
<dbReference type="InterPro" id="IPR004358">
    <property type="entry name" value="Sig_transdc_His_kin-like_C"/>
</dbReference>
<comment type="function">
    <text evidence="7">Photoreceptor which exists in two forms that are reversibly interconvertible by light: the R form that absorbs maximally in the red region of the spectrum and the FR form that absorbs maximally in the far-red region.</text>
</comment>
<dbReference type="InterPro" id="IPR036097">
    <property type="entry name" value="HisK_dim/P_sf"/>
</dbReference>
<dbReference type="PANTHER" id="PTHR43547">
    <property type="entry name" value="TWO-COMPONENT HISTIDINE KINASE"/>
    <property type="match status" value="1"/>
</dbReference>
<dbReference type="Pfam" id="PF00512">
    <property type="entry name" value="HisKA"/>
    <property type="match status" value="1"/>
</dbReference>
<dbReference type="PRINTS" id="PR00344">
    <property type="entry name" value="BCTRLSENSOR"/>
</dbReference>
<dbReference type="EMBL" id="LXQD01000225">
    <property type="protein sequence ID" value="RCJ31622.1"/>
    <property type="molecule type" value="Genomic_DNA"/>
</dbReference>
<dbReference type="SMART" id="SM00388">
    <property type="entry name" value="HisKA"/>
    <property type="match status" value="1"/>
</dbReference>
<dbReference type="InterPro" id="IPR036890">
    <property type="entry name" value="HATPase_C_sf"/>
</dbReference>
<dbReference type="Gene3D" id="3.40.50.2300">
    <property type="match status" value="1"/>
</dbReference>
<evidence type="ECO:0000256" key="1">
    <source>
        <dbReference type="ARBA" id="ARBA00000085"/>
    </source>
</evidence>
<evidence type="ECO:0000256" key="2">
    <source>
        <dbReference type="ARBA" id="ARBA00012438"/>
    </source>
</evidence>
<evidence type="ECO:0000313" key="11">
    <source>
        <dbReference type="EMBL" id="RCJ31622.1"/>
    </source>
</evidence>
<dbReference type="CDD" id="cd00075">
    <property type="entry name" value="HATPase"/>
    <property type="match status" value="1"/>
</dbReference>
<dbReference type="InterPro" id="IPR003594">
    <property type="entry name" value="HATPase_dom"/>
</dbReference>
<dbReference type="FunFam" id="3.30.565.10:FF:000006">
    <property type="entry name" value="Sensor histidine kinase WalK"/>
    <property type="match status" value="1"/>
</dbReference>
<evidence type="ECO:0000256" key="4">
    <source>
        <dbReference type="ARBA" id="ARBA00022679"/>
    </source>
</evidence>
<evidence type="ECO:0000259" key="9">
    <source>
        <dbReference type="PROSITE" id="PS50109"/>
    </source>
</evidence>
<dbReference type="SUPFAM" id="SSF55874">
    <property type="entry name" value="ATPase domain of HSP90 chaperone/DNA topoisomerase II/histidine kinase"/>
    <property type="match status" value="1"/>
</dbReference>
<dbReference type="InterPro" id="IPR001789">
    <property type="entry name" value="Sig_transdc_resp-reg_receiver"/>
</dbReference>
<dbReference type="InterPro" id="IPR005467">
    <property type="entry name" value="His_kinase_dom"/>
</dbReference>
<evidence type="ECO:0000259" key="10">
    <source>
        <dbReference type="PROSITE" id="PS50110"/>
    </source>
</evidence>